<sequence length="430" mass="46880">MAEVKGLGIRGMNNLERTSATLLDEARIITPRVVLNADALDGAVLRKRGGYRQAVGLKGVHSLWAGSVMLCVAEGRNWPQSLYRVEGERATELSEVPGPPSRLSYVEIDGKVYLGNPHFQAVYDLDTGGVQPWGLPLPPPPQVEITAGELSPGVYSLRYTYVSDKLLGGAGPQIQVSLEGSPQGIRLVNRPANALCWMTQQDGGDFFLAQVDGDEVTGPYPSLQRLPTLQVIPPPPFRHMAHAFGRLWLAAGRRLYFSDPHEYDWFRENGYLPFLEELVMVAPVMGGLFVGSRTSTWFLEGRTPGKMKLERLGDGVVPGTLAYAQVEGGGYEISRRMSQLPSPVWLGRQGVVVGTHHGHLVHLTEARLKMTVRREGAALARTCQGLPQVLFTGFGLAASEDQELREIFQRGKLFPPAPQALEATGGLVVG</sequence>
<organism evidence="1">
    <name type="scientific">Desulfobacca acetoxidans</name>
    <dbReference type="NCBI Taxonomy" id="60893"/>
    <lineage>
        <taxon>Bacteria</taxon>
        <taxon>Pseudomonadati</taxon>
        <taxon>Thermodesulfobacteriota</taxon>
        <taxon>Desulfobaccia</taxon>
        <taxon>Desulfobaccales</taxon>
        <taxon>Desulfobaccaceae</taxon>
        <taxon>Desulfobacca</taxon>
    </lineage>
</organism>
<gene>
    <name evidence="1" type="ORF">ENW96_04860</name>
</gene>
<evidence type="ECO:0000313" key="1">
    <source>
        <dbReference type="EMBL" id="HGF33708.1"/>
    </source>
</evidence>
<protein>
    <submittedName>
        <fullName evidence="1">Uncharacterized protein</fullName>
    </submittedName>
</protein>
<name>A0A7C3Z2A7_9BACT</name>
<dbReference type="AlphaFoldDB" id="A0A7C3Z2A7"/>
<accession>A0A7C3Z2A7</accession>
<reference evidence="1" key="1">
    <citation type="journal article" date="2020" name="mSystems">
        <title>Genome- and Community-Level Interaction Insights into Carbon Utilization and Element Cycling Functions of Hydrothermarchaeota in Hydrothermal Sediment.</title>
        <authorList>
            <person name="Zhou Z."/>
            <person name="Liu Y."/>
            <person name="Xu W."/>
            <person name="Pan J."/>
            <person name="Luo Z.H."/>
            <person name="Li M."/>
        </authorList>
    </citation>
    <scope>NUCLEOTIDE SEQUENCE [LARGE SCALE GENOMIC DNA]</scope>
    <source>
        <strain evidence="1">SpSt-897</strain>
    </source>
</reference>
<dbReference type="EMBL" id="DTMF01000128">
    <property type="protein sequence ID" value="HGF33708.1"/>
    <property type="molecule type" value="Genomic_DNA"/>
</dbReference>
<proteinExistence type="predicted"/>
<comment type="caution">
    <text evidence="1">The sequence shown here is derived from an EMBL/GenBank/DDBJ whole genome shotgun (WGS) entry which is preliminary data.</text>
</comment>